<comment type="caution">
    <text evidence="1">The sequence shown here is derived from an EMBL/GenBank/DDBJ whole genome shotgun (WGS) entry which is preliminary data.</text>
</comment>
<dbReference type="AlphaFoldDB" id="A0AAW0BAH4"/>
<dbReference type="SUPFAM" id="SSF52047">
    <property type="entry name" value="RNI-like"/>
    <property type="match status" value="1"/>
</dbReference>
<gene>
    <name evidence="1" type="ORF">R3P38DRAFT_3196042</name>
</gene>
<evidence type="ECO:0000313" key="2">
    <source>
        <dbReference type="Proteomes" id="UP001362999"/>
    </source>
</evidence>
<protein>
    <recommendedName>
        <fullName evidence="3">F-box domain-containing protein</fullName>
    </recommendedName>
</protein>
<evidence type="ECO:0008006" key="3">
    <source>
        <dbReference type="Google" id="ProtNLM"/>
    </source>
</evidence>
<sequence>MSPPPHGTNSIHDGFPPEVEEVIFFHTLNNPSSWIRFDVDRGNMVQVSRRWRNVIQGSARIWTTVVLHHAMNLEHIMYTVGQIRSTSTHLQVVVDTQATDGGKASLKKYSPTQDAILNWAETVLPFCSSVVSRASHITVTSLTHDCVVAILEGISFSSALGLEVLCCRAREHMRYRIPCSHPPHGHDATLRVLTLDKVVPTWDILDAYANLCHLSLRDIPYPINRYTARALLETSPALASIDVANVTFHALSMDDDMTDIVAPHVTDLSLAFGAYPSLNLPPFLKLPKLKSLKLESNLRPSWSLIGGLCLEYLHAVEYFSMKCPFMDLTALDCLRHLRAATHIDVRHCDSGLIRAISQSAVLHTPHILEWIVPSDTPVEVLSKFLGWPNRAVVYEVLDASSSSENKYIRWDDGLSCRLVHDTELGF</sequence>
<reference evidence="1 2" key="1">
    <citation type="journal article" date="2024" name="J Genomics">
        <title>Draft genome sequencing and assembly of Favolaschia claudopus CIRM-BRFM 2984 isolated from oak limbs.</title>
        <authorList>
            <person name="Navarro D."/>
            <person name="Drula E."/>
            <person name="Chaduli D."/>
            <person name="Cazenave R."/>
            <person name="Ahrendt S."/>
            <person name="Wang J."/>
            <person name="Lipzen A."/>
            <person name="Daum C."/>
            <person name="Barry K."/>
            <person name="Grigoriev I.V."/>
            <person name="Favel A."/>
            <person name="Rosso M.N."/>
            <person name="Martin F."/>
        </authorList>
    </citation>
    <scope>NUCLEOTIDE SEQUENCE [LARGE SCALE GENOMIC DNA]</scope>
    <source>
        <strain evidence="1 2">CIRM-BRFM 2984</strain>
    </source>
</reference>
<name>A0AAW0BAH4_9AGAR</name>
<accession>A0AAW0BAH4</accession>
<organism evidence="1 2">
    <name type="scientific">Favolaschia claudopus</name>
    <dbReference type="NCBI Taxonomy" id="2862362"/>
    <lineage>
        <taxon>Eukaryota</taxon>
        <taxon>Fungi</taxon>
        <taxon>Dikarya</taxon>
        <taxon>Basidiomycota</taxon>
        <taxon>Agaricomycotina</taxon>
        <taxon>Agaricomycetes</taxon>
        <taxon>Agaricomycetidae</taxon>
        <taxon>Agaricales</taxon>
        <taxon>Marasmiineae</taxon>
        <taxon>Mycenaceae</taxon>
        <taxon>Favolaschia</taxon>
    </lineage>
</organism>
<dbReference type="Proteomes" id="UP001362999">
    <property type="component" value="Unassembled WGS sequence"/>
</dbReference>
<evidence type="ECO:0000313" key="1">
    <source>
        <dbReference type="EMBL" id="KAK7022646.1"/>
    </source>
</evidence>
<proteinExistence type="predicted"/>
<keyword evidence="2" id="KW-1185">Reference proteome</keyword>
<dbReference type="EMBL" id="JAWWNJ010000037">
    <property type="protein sequence ID" value="KAK7022646.1"/>
    <property type="molecule type" value="Genomic_DNA"/>
</dbReference>